<dbReference type="InterPro" id="IPR004045">
    <property type="entry name" value="Glutathione_S-Trfase_N"/>
</dbReference>
<name>A0A9C7PUE5_9RHOD</name>
<accession>A0A9C7PUE5</accession>
<dbReference type="InterPro" id="IPR036282">
    <property type="entry name" value="Glutathione-S-Trfase_C_sf"/>
</dbReference>
<dbReference type="SFLD" id="SFLDS00019">
    <property type="entry name" value="Glutathione_Transferase_(cytos"/>
    <property type="match status" value="1"/>
</dbReference>
<dbReference type="PANTHER" id="PTHR43968">
    <property type="match status" value="1"/>
</dbReference>
<dbReference type="InterPro" id="IPR036249">
    <property type="entry name" value="Thioredoxin-like_sf"/>
</dbReference>
<reference evidence="2" key="2">
    <citation type="submission" date="2022-01" db="EMBL/GenBank/DDBJ databases">
        <authorList>
            <person name="Hirooka S."/>
            <person name="Miyagishima S.Y."/>
        </authorList>
    </citation>
    <scope>NUCLEOTIDE SEQUENCE</scope>
    <source>
        <strain evidence="2">NBRC 102759</strain>
    </source>
</reference>
<dbReference type="Gene3D" id="1.20.1050.10">
    <property type="match status" value="1"/>
</dbReference>
<dbReference type="SUPFAM" id="SSF47616">
    <property type="entry name" value="GST C-terminal domain-like"/>
    <property type="match status" value="1"/>
</dbReference>
<protein>
    <recommendedName>
        <fullName evidence="1">GST N-terminal domain-containing protein</fullName>
    </recommendedName>
</protein>
<dbReference type="CDD" id="cd00570">
    <property type="entry name" value="GST_N_family"/>
    <property type="match status" value="1"/>
</dbReference>
<dbReference type="GO" id="GO:0005737">
    <property type="term" value="C:cytoplasm"/>
    <property type="evidence" value="ECO:0007669"/>
    <property type="project" value="TreeGrafter"/>
</dbReference>
<organism evidence="2 3">
    <name type="scientific">Galdieria partita</name>
    <dbReference type="NCBI Taxonomy" id="83374"/>
    <lineage>
        <taxon>Eukaryota</taxon>
        <taxon>Rhodophyta</taxon>
        <taxon>Bangiophyceae</taxon>
        <taxon>Galdieriales</taxon>
        <taxon>Galdieriaceae</taxon>
        <taxon>Galdieria</taxon>
    </lineage>
</organism>
<proteinExistence type="predicted"/>
<dbReference type="PROSITE" id="PS50404">
    <property type="entry name" value="GST_NTER"/>
    <property type="match status" value="1"/>
</dbReference>
<gene>
    <name evidence="2" type="ORF">GpartN1_g1888.t1</name>
</gene>
<sequence length="231" mass="26827">MEVSFLYAPICPFAQRTWILLKKLKVAFKEVIIELGKDNKEPWFLELNPLGKVPVLRVREAAAQKEAVIYESLVCNEYLNEVYAGNKLLPEYASQRALARILSTRVDSLVSVLFKLLKTNPEEDGARDLLQEVRKQLQVIDDQVKLSEGPFLFGKSWTLADIAYIPFVERVSIVLSQFFKKDIRDLGLSYFNLWLDTWEKDSEYLETKLPLDRLLPVYKKYAHEGLLKRLE</sequence>
<evidence type="ECO:0000313" key="3">
    <source>
        <dbReference type="Proteomes" id="UP001061958"/>
    </source>
</evidence>
<dbReference type="AlphaFoldDB" id="A0A9C7PUE5"/>
<comment type="caution">
    <text evidence="2">The sequence shown here is derived from an EMBL/GenBank/DDBJ whole genome shotgun (WGS) entry which is preliminary data.</text>
</comment>
<dbReference type="EMBL" id="BQMJ01000013">
    <property type="protein sequence ID" value="GJQ10097.1"/>
    <property type="molecule type" value="Genomic_DNA"/>
</dbReference>
<evidence type="ECO:0000313" key="2">
    <source>
        <dbReference type="EMBL" id="GJQ10097.1"/>
    </source>
</evidence>
<dbReference type="Gene3D" id="3.40.30.10">
    <property type="entry name" value="Glutaredoxin"/>
    <property type="match status" value="1"/>
</dbReference>
<reference evidence="2" key="1">
    <citation type="journal article" date="2022" name="Proc. Natl. Acad. Sci. U.S.A.">
        <title>Life cycle and functional genomics of the unicellular red alga Galdieria for elucidating algal and plant evolution and industrial use.</title>
        <authorList>
            <person name="Hirooka S."/>
            <person name="Itabashi T."/>
            <person name="Ichinose T.M."/>
            <person name="Onuma R."/>
            <person name="Fujiwara T."/>
            <person name="Yamashita S."/>
            <person name="Jong L.W."/>
            <person name="Tomita R."/>
            <person name="Iwane A.H."/>
            <person name="Miyagishima S.Y."/>
        </authorList>
    </citation>
    <scope>NUCLEOTIDE SEQUENCE</scope>
    <source>
        <strain evidence="2">NBRC 102759</strain>
    </source>
</reference>
<dbReference type="Pfam" id="PF13409">
    <property type="entry name" value="GST_N_2"/>
    <property type="match status" value="1"/>
</dbReference>
<dbReference type="Proteomes" id="UP001061958">
    <property type="component" value="Unassembled WGS sequence"/>
</dbReference>
<dbReference type="InterPro" id="IPR050983">
    <property type="entry name" value="GST_Omega/HSP26"/>
</dbReference>
<dbReference type="Pfam" id="PF13410">
    <property type="entry name" value="GST_C_2"/>
    <property type="match status" value="1"/>
</dbReference>
<dbReference type="InterPro" id="IPR040079">
    <property type="entry name" value="Glutathione_S-Trfase"/>
</dbReference>
<dbReference type="PANTHER" id="PTHR43968:SF6">
    <property type="entry name" value="GLUTATHIONE S-TRANSFERASE OMEGA"/>
    <property type="match status" value="1"/>
</dbReference>
<keyword evidence="3" id="KW-1185">Reference proteome</keyword>
<feature type="domain" description="GST N-terminal" evidence="1">
    <location>
        <begin position="1"/>
        <end position="87"/>
    </location>
</feature>
<dbReference type="SFLD" id="SFLDG00358">
    <property type="entry name" value="Main_(cytGST)"/>
    <property type="match status" value="1"/>
</dbReference>
<dbReference type="SUPFAM" id="SSF52833">
    <property type="entry name" value="Thioredoxin-like"/>
    <property type="match status" value="1"/>
</dbReference>
<evidence type="ECO:0000259" key="1">
    <source>
        <dbReference type="PROSITE" id="PS50404"/>
    </source>
</evidence>
<dbReference type="OrthoDB" id="202840at2759"/>